<dbReference type="OrthoDB" id="2398441at2759"/>
<keyword evidence="2" id="KW-0863">Zinc-finger</keyword>
<evidence type="ECO:0000313" key="5">
    <source>
        <dbReference type="EMBL" id="KAF2658889.1"/>
    </source>
</evidence>
<feature type="compositionally biased region" description="Polar residues" evidence="4">
    <location>
        <begin position="40"/>
        <end position="51"/>
    </location>
</feature>
<dbReference type="InterPro" id="IPR017907">
    <property type="entry name" value="Znf_RING_CS"/>
</dbReference>
<dbReference type="Proteomes" id="UP000799324">
    <property type="component" value="Unassembled WGS sequence"/>
</dbReference>
<dbReference type="PANTHER" id="PTHR28042:SF1">
    <property type="entry name" value="E3 UBIQUITIN-PROTEIN LIGASE COMPLEX SLX5-SLX8 SUBUNIT SLX5"/>
    <property type="match status" value="1"/>
</dbReference>
<dbReference type="GO" id="GO:0004842">
    <property type="term" value="F:ubiquitin-protein transferase activity"/>
    <property type="evidence" value="ECO:0007669"/>
    <property type="project" value="TreeGrafter"/>
</dbReference>
<name>A0A6A6TFU0_9PLEO</name>
<dbReference type="AlphaFoldDB" id="A0A6A6TFU0"/>
<gene>
    <name evidence="5" type="ORF">K491DRAFT_776001</name>
</gene>
<evidence type="ECO:0000256" key="3">
    <source>
        <dbReference type="ARBA" id="ARBA00022833"/>
    </source>
</evidence>
<feature type="compositionally biased region" description="Acidic residues" evidence="4">
    <location>
        <begin position="134"/>
        <end position="146"/>
    </location>
</feature>
<reference evidence="5" key="1">
    <citation type="journal article" date="2020" name="Stud. Mycol.">
        <title>101 Dothideomycetes genomes: a test case for predicting lifestyles and emergence of pathogens.</title>
        <authorList>
            <person name="Haridas S."/>
            <person name="Albert R."/>
            <person name="Binder M."/>
            <person name="Bloem J."/>
            <person name="Labutti K."/>
            <person name="Salamov A."/>
            <person name="Andreopoulos B."/>
            <person name="Baker S."/>
            <person name="Barry K."/>
            <person name="Bills G."/>
            <person name="Bluhm B."/>
            <person name="Cannon C."/>
            <person name="Castanera R."/>
            <person name="Culley D."/>
            <person name="Daum C."/>
            <person name="Ezra D."/>
            <person name="Gonzalez J."/>
            <person name="Henrissat B."/>
            <person name="Kuo A."/>
            <person name="Liang C."/>
            <person name="Lipzen A."/>
            <person name="Lutzoni F."/>
            <person name="Magnuson J."/>
            <person name="Mondo S."/>
            <person name="Nolan M."/>
            <person name="Ohm R."/>
            <person name="Pangilinan J."/>
            <person name="Park H.-J."/>
            <person name="Ramirez L."/>
            <person name="Alfaro M."/>
            <person name="Sun H."/>
            <person name="Tritt A."/>
            <person name="Yoshinaga Y."/>
            <person name="Zwiers L.-H."/>
            <person name="Turgeon B."/>
            <person name="Goodwin S."/>
            <person name="Spatafora J."/>
            <person name="Crous P."/>
            <person name="Grigoriev I."/>
        </authorList>
    </citation>
    <scope>NUCLEOTIDE SEQUENCE</scope>
    <source>
        <strain evidence="5">CBS 122681</strain>
    </source>
</reference>
<feature type="region of interest" description="Disordered" evidence="4">
    <location>
        <begin position="105"/>
        <end position="157"/>
    </location>
</feature>
<dbReference type="PROSITE" id="PS00518">
    <property type="entry name" value="ZF_RING_1"/>
    <property type="match status" value="1"/>
</dbReference>
<dbReference type="EMBL" id="MU004311">
    <property type="protein sequence ID" value="KAF2658889.1"/>
    <property type="molecule type" value="Genomic_DNA"/>
</dbReference>
<evidence type="ECO:0000256" key="4">
    <source>
        <dbReference type="SAM" id="MobiDB-lite"/>
    </source>
</evidence>
<dbReference type="GO" id="GO:0008270">
    <property type="term" value="F:zinc ion binding"/>
    <property type="evidence" value="ECO:0007669"/>
    <property type="project" value="UniProtKB-KW"/>
</dbReference>
<feature type="region of interest" description="Disordered" evidence="4">
    <location>
        <begin position="1"/>
        <end position="75"/>
    </location>
</feature>
<sequence length="384" mass="43024">MDSDFDFGFSHRHKRSHAQMENEGSSSPTWHSFRGLSASREPSNGGPSHQHLSGLHLPRFDNMPSGLHTRRRFPGDGFDFRRPVSLSRSDSQLVIDLTLEDAAPALPTAPDNRQPAPARPQRPPRFSRDIIAVSDDEDEEERDSEQEPARIPSDSPEIEFIRARRIEPQHQGPAPQHGNNPDEDDVQIVGENVLPGEPHDIGAILANQEYLQRQIRAVQAMRRAQQAHVGMRLRHHQIMHPAAPPRGRPRAHVHVGFIAPNLDFDMVGFDVGRRPASPPRAPTYNAPDPAPEGFTRTPGDEAFVCPNCEEELCIGDSDVKRQVWIAKQCGHMYCGRCATNRFTKRSSKGKERVTPADHKPFKECVVEGCHKRISNPSAMIQVFL</sequence>
<keyword evidence="3" id="KW-0862">Zinc</keyword>
<keyword evidence="1" id="KW-0479">Metal-binding</keyword>
<evidence type="ECO:0000256" key="2">
    <source>
        <dbReference type="ARBA" id="ARBA00022771"/>
    </source>
</evidence>
<evidence type="ECO:0008006" key="7">
    <source>
        <dbReference type="Google" id="ProtNLM"/>
    </source>
</evidence>
<dbReference type="GO" id="GO:0033768">
    <property type="term" value="C:SUMO-targeted ubiquitin ligase complex"/>
    <property type="evidence" value="ECO:0007669"/>
    <property type="project" value="TreeGrafter"/>
</dbReference>
<protein>
    <recommendedName>
        <fullName evidence="7">RING-type domain-containing protein</fullName>
    </recommendedName>
</protein>
<keyword evidence="6" id="KW-1185">Reference proteome</keyword>
<organism evidence="5 6">
    <name type="scientific">Lophiostoma macrostomum CBS 122681</name>
    <dbReference type="NCBI Taxonomy" id="1314788"/>
    <lineage>
        <taxon>Eukaryota</taxon>
        <taxon>Fungi</taxon>
        <taxon>Dikarya</taxon>
        <taxon>Ascomycota</taxon>
        <taxon>Pezizomycotina</taxon>
        <taxon>Dothideomycetes</taxon>
        <taxon>Pleosporomycetidae</taxon>
        <taxon>Pleosporales</taxon>
        <taxon>Lophiostomataceae</taxon>
        <taxon>Lophiostoma</taxon>
    </lineage>
</organism>
<evidence type="ECO:0000256" key="1">
    <source>
        <dbReference type="ARBA" id="ARBA00022723"/>
    </source>
</evidence>
<accession>A0A6A6TFU0</accession>
<evidence type="ECO:0000313" key="6">
    <source>
        <dbReference type="Proteomes" id="UP000799324"/>
    </source>
</evidence>
<proteinExistence type="predicted"/>
<dbReference type="InterPro" id="IPR038886">
    <property type="entry name" value="E3_SLX5/Rfp1"/>
</dbReference>
<dbReference type="PANTHER" id="PTHR28042">
    <property type="entry name" value="E3 UBIQUITIN-PROTEIN LIGASE COMPLEX SLX5-SLX8 SUBUNIT SLX5"/>
    <property type="match status" value="1"/>
</dbReference>